<evidence type="ECO:0000256" key="2">
    <source>
        <dbReference type="ARBA" id="ARBA00023251"/>
    </source>
</evidence>
<proteinExistence type="predicted"/>
<dbReference type="SMART" id="SM01006">
    <property type="entry name" value="AlcB"/>
    <property type="match status" value="1"/>
</dbReference>
<evidence type="ECO:0000256" key="1">
    <source>
        <dbReference type="ARBA" id="ARBA00004924"/>
    </source>
</evidence>
<dbReference type="GO" id="GO:0016410">
    <property type="term" value="F:N-acyltransferase activity"/>
    <property type="evidence" value="ECO:0007669"/>
    <property type="project" value="TreeGrafter"/>
</dbReference>
<dbReference type="EMBL" id="CP023284">
    <property type="protein sequence ID" value="ATA54657.1"/>
    <property type="molecule type" value="Genomic_DNA"/>
</dbReference>
<dbReference type="AlphaFoldDB" id="A0A250DJV0"/>
<feature type="domain" description="N-acetyltransferase" evidence="3">
    <location>
        <begin position="4"/>
        <end position="168"/>
    </location>
</feature>
<gene>
    <name evidence="4" type="ORF">CKY39_16680</name>
</gene>
<dbReference type="Pfam" id="PF13523">
    <property type="entry name" value="Acetyltransf_8"/>
    <property type="match status" value="1"/>
</dbReference>
<dbReference type="Proteomes" id="UP000217154">
    <property type="component" value="Chromosome"/>
</dbReference>
<dbReference type="KEGG" id="vbo:CKY39_16680"/>
<organism evidence="4 5">
    <name type="scientific">Variovorax boronicumulans</name>
    <dbReference type="NCBI Taxonomy" id="436515"/>
    <lineage>
        <taxon>Bacteria</taxon>
        <taxon>Pseudomonadati</taxon>
        <taxon>Pseudomonadota</taxon>
        <taxon>Betaproteobacteria</taxon>
        <taxon>Burkholderiales</taxon>
        <taxon>Comamonadaceae</taxon>
        <taxon>Variovorax</taxon>
    </lineage>
</organism>
<sequence length="169" mass="18813">MHSISFRPLQSTDFAMLHDWLCRPHVAEWWTPVPTLAEVEADFTPMLAHDSPDRGYIALRDGQPLGFIQSYVVMGSGDGWWEDERDPGARGIDQFLAQADQLNRGLGSAMVRAFTDQLFADPTVTRIQTDPSPRNARAIRSYAKAGFRALGEVVTPDGPALLMVRERGD</sequence>
<dbReference type="PANTHER" id="PTHR31438:SF1">
    <property type="entry name" value="LYSINE N-ACYLTRANSFERASE C17G9.06C-RELATED"/>
    <property type="match status" value="1"/>
</dbReference>
<dbReference type="Gene3D" id="3.40.630.30">
    <property type="match status" value="1"/>
</dbReference>
<evidence type="ECO:0000313" key="5">
    <source>
        <dbReference type="Proteomes" id="UP000217154"/>
    </source>
</evidence>
<dbReference type="RefSeq" id="WP_095745218.1">
    <property type="nucleotide sequence ID" value="NZ_CP023284.1"/>
</dbReference>
<keyword evidence="4" id="KW-0808">Transferase</keyword>
<dbReference type="InterPro" id="IPR019432">
    <property type="entry name" value="Acyltransferase_MbtK/IucB-like"/>
</dbReference>
<protein>
    <submittedName>
        <fullName evidence="4">GNAT family N-acetyltransferase</fullName>
    </submittedName>
</protein>
<dbReference type="PANTHER" id="PTHR31438">
    <property type="entry name" value="LYSINE N-ACYLTRANSFERASE C17G9.06C-RELATED"/>
    <property type="match status" value="1"/>
</dbReference>
<name>A0A250DJV0_9BURK</name>
<accession>A0A250DJV0</accession>
<dbReference type="PROSITE" id="PS51186">
    <property type="entry name" value="GNAT"/>
    <property type="match status" value="1"/>
</dbReference>
<evidence type="ECO:0000313" key="4">
    <source>
        <dbReference type="EMBL" id="ATA54657.1"/>
    </source>
</evidence>
<dbReference type="InterPro" id="IPR000182">
    <property type="entry name" value="GNAT_dom"/>
</dbReference>
<dbReference type="InterPro" id="IPR016181">
    <property type="entry name" value="Acyl_CoA_acyltransferase"/>
</dbReference>
<dbReference type="GO" id="GO:0046677">
    <property type="term" value="P:response to antibiotic"/>
    <property type="evidence" value="ECO:0007669"/>
    <property type="project" value="UniProtKB-KW"/>
</dbReference>
<keyword evidence="2" id="KW-0046">Antibiotic resistance</keyword>
<dbReference type="GO" id="GO:0019290">
    <property type="term" value="P:siderophore biosynthetic process"/>
    <property type="evidence" value="ECO:0007669"/>
    <property type="project" value="InterPro"/>
</dbReference>
<comment type="pathway">
    <text evidence="1">Siderophore biosynthesis.</text>
</comment>
<reference evidence="4 5" key="1">
    <citation type="submission" date="2017-09" db="EMBL/GenBank/DDBJ databases">
        <title>The diverse metabolic capabilities of V. boronicumulans make it an excellent choice for continued studies on novel biodegradation.</title>
        <authorList>
            <person name="Sun S."/>
        </authorList>
    </citation>
    <scope>NUCLEOTIDE SEQUENCE [LARGE SCALE GENOMIC DNA]</scope>
    <source>
        <strain evidence="4 5">J1</strain>
    </source>
</reference>
<dbReference type="SUPFAM" id="SSF55729">
    <property type="entry name" value="Acyl-CoA N-acyltransferases (Nat)"/>
    <property type="match status" value="1"/>
</dbReference>
<evidence type="ECO:0000259" key="3">
    <source>
        <dbReference type="PROSITE" id="PS51186"/>
    </source>
</evidence>